<evidence type="ECO:0000256" key="5">
    <source>
        <dbReference type="SAM" id="Phobius"/>
    </source>
</evidence>
<evidence type="ECO:0000313" key="6">
    <source>
        <dbReference type="EMBL" id="KAK9413599.1"/>
    </source>
</evidence>
<keyword evidence="4 5" id="KW-0472">Membrane</keyword>
<evidence type="ECO:0000256" key="3">
    <source>
        <dbReference type="ARBA" id="ARBA00022989"/>
    </source>
</evidence>
<feature type="transmembrane region" description="Helical" evidence="5">
    <location>
        <begin position="230"/>
        <end position="249"/>
    </location>
</feature>
<evidence type="ECO:0000256" key="2">
    <source>
        <dbReference type="ARBA" id="ARBA00022692"/>
    </source>
</evidence>
<dbReference type="PANTHER" id="PTHR23501:SF59">
    <property type="entry name" value="MAJOR FACILITATOR SUPERFAMILY (MFS) PROFILE DOMAIN-CONTAINING PROTEIN-RELATED"/>
    <property type="match status" value="1"/>
</dbReference>
<keyword evidence="7" id="KW-1185">Reference proteome</keyword>
<keyword evidence="2 5" id="KW-0812">Transmembrane</keyword>
<reference evidence="6 7" key="1">
    <citation type="journal article" date="2024" name="J. Plant Pathol.">
        <title>Sequence and assembly of the genome of Seiridium unicorne, isolate CBS 538.82, causal agent of cypress canker disease.</title>
        <authorList>
            <person name="Scali E."/>
            <person name="Rocca G.D."/>
            <person name="Danti R."/>
            <person name="Garbelotto M."/>
            <person name="Barberini S."/>
            <person name="Baroncelli R."/>
            <person name="Emiliani G."/>
        </authorList>
    </citation>
    <scope>NUCLEOTIDE SEQUENCE [LARGE SCALE GENOMIC DNA]</scope>
    <source>
        <strain evidence="6 7">BM-138-508</strain>
    </source>
</reference>
<evidence type="ECO:0000256" key="4">
    <source>
        <dbReference type="ARBA" id="ARBA00023136"/>
    </source>
</evidence>
<evidence type="ECO:0000256" key="1">
    <source>
        <dbReference type="ARBA" id="ARBA00004141"/>
    </source>
</evidence>
<accession>A0ABR2UG65</accession>
<name>A0ABR2UG65_9PEZI</name>
<feature type="transmembrane region" description="Helical" evidence="5">
    <location>
        <begin position="70"/>
        <end position="91"/>
    </location>
</feature>
<dbReference type="SUPFAM" id="SSF103473">
    <property type="entry name" value="MFS general substrate transporter"/>
    <property type="match status" value="1"/>
</dbReference>
<proteinExistence type="predicted"/>
<comment type="subcellular location">
    <subcellularLocation>
        <location evidence="1">Membrane</location>
        <topology evidence="1">Multi-pass membrane protein</topology>
    </subcellularLocation>
</comment>
<comment type="caution">
    <text evidence="6">The sequence shown here is derived from an EMBL/GenBank/DDBJ whole genome shotgun (WGS) entry which is preliminary data.</text>
</comment>
<keyword evidence="3 5" id="KW-1133">Transmembrane helix</keyword>
<dbReference type="InterPro" id="IPR036259">
    <property type="entry name" value="MFS_trans_sf"/>
</dbReference>
<sequence>MLGCIGLTGVAIYERYICQSPMIQRSVFPDWTGISGHIGALLHGITLWLLVYYICLFYQSVRGYTPFETGVALLPETLTVAPAAVGTGYLISKIGLYRWALIVGGSLSTLRFGLSYLLDKNTSTGVMIIINMIPGLGLAILLPALAVTTQVSISPKDEGHAVAMLYPLRAAGQCVGVAIGGAIFTNRLGDQSLLQRSNSQISGERLSAVLIASENSGETPDVVVQALTDALRAVWVTGAVVAIIVTIVVSSARCPSLQDHEDKINLPEQEVVAVSWKISDDQVGQR</sequence>
<feature type="transmembrane region" description="Helical" evidence="5">
    <location>
        <begin position="97"/>
        <end position="118"/>
    </location>
</feature>
<feature type="transmembrane region" description="Helical" evidence="5">
    <location>
        <begin position="38"/>
        <end position="58"/>
    </location>
</feature>
<evidence type="ECO:0000313" key="7">
    <source>
        <dbReference type="Proteomes" id="UP001408356"/>
    </source>
</evidence>
<organism evidence="6 7">
    <name type="scientific">Seiridium unicorne</name>
    <dbReference type="NCBI Taxonomy" id="138068"/>
    <lineage>
        <taxon>Eukaryota</taxon>
        <taxon>Fungi</taxon>
        <taxon>Dikarya</taxon>
        <taxon>Ascomycota</taxon>
        <taxon>Pezizomycotina</taxon>
        <taxon>Sordariomycetes</taxon>
        <taxon>Xylariomycetidae</taxon>
        <taxon>Amphisphaeriales</taxon>
        <taxon>Sporocadaceae</taxon>
        <taxon>Seiridium</taxon>
    </lineage>
</organism>
<dbReference type="PANTHER" id="PTHR23501">
    <property type="entry name" value="MAJOR FACILITATOR SUPERFAMILY"/>
    <property type="match status" value="1"/>
</dbReference>
<protein>
    <submittedName>
        <fullName evidence="6">Major facilitator superfamily domain-containing protein</fullName>
    </submittedName>
</protein>
<feature type="transmembrane region" description="Helical" evidence="5">
    <location>
        <begin position="125"/>
        <end position="146"/>
    </location>
</feature>
<dbReference type="EMBL" id="JARVKF010000437">
    <property type="protein sequence ID" value="KAK9413599.1"/>
    <property type="molecule type" value="Genomic_DNA"/>
</dbReference>
<dbReference type="Proteomes" id="UP001408356">
    <property type="component" value="Unassembled WGS sequence"/>
</dbReference>
<dbReference type="Gene3D" id="1.20.1250.20">
    <property type="entry name" value="MFS general substrate transporter like domains"/>
    <property type="match status" value="1"/>
</dbReference>
<gene>
    <name evidence="6" type="ORF">SUNI508_11808</name>
</gene>